<dbReference type="InterPro" id="IPR002347">
    <property type="entry name" value="SDR_fam"/>
</dbReference>
<accession>A0A0K1PSY8</accession>
<dbReference type="STRING" id="1391654.AKJ09_03317"/>
<dbReference type="PANTHER" id="PTHR43669">
    <property type="entry name" value="5-KETO-D-GLUCONATE 5-REDUCTASE"/>
    <property type="match status" value="1"/>
</dbReference>
<evidence type="ECO:0000313" key="4">
    <source>
        <dbReference type="EMBL" id="AKU96653.1"/>
    </source>
</evidence>
<dbReference type="PROSITE" id="PS00061">
    <property type="entry name" value="ADH_SHORT"/>
    <property type="match status" value="1"/>
</dbReference>
<evidence type="ECO:0000256" key="2">
    <source>
        <dbReference type="ARBA" id="ARBA00023002"/>
    </source>
</evidence>
<dbReference type="AlphaFoldDB" id="A0A0K1PSY8"/>
<dbReference type="InterPro" id="IPR020904">
    <property type="entry name" value="Sc_DH/Rdtase_CS"/>
</dbReference>
<keyword evidence="2" id="KW-0560">Oxidoreductase</keyword>
<dbReference type="OrthoDB" id="5363038at2"/>
<proteinExistence type="inferred from homology"/>
<organism evidence="4 5">
    <name type="scientific">Labilithrix luteola</name>
    <dbReference type="NCBI Taxonomy" id="1391654"/>
    <lineage>
        <taxon>Bacteria</taxon>
        <taxon>Pseudomonadati</taxon>
        <taxon>Myxococcota</taxon>
        <taxon>Polyangia</taxon>
        <taxon>Polyangiales</taxon>
        <taxon>Labilitrichaceae</taxon>
        <taxon>Labilithrix</taxon>
    </lineage>
</organism>
<dbReference type="PANTHER" id="PTHR43669:SF3">
    <property type="entry name" value="ALCOHOL DEHYDROGENASE, PUTATIVE (AFU_ORTHOLOGUE AFUA_3G03445)-RELATED"/>
    <property type="match status" value="1"/>
</dbReference>
<dbReference type="Proteomes" id="UP000064967">
    <property type="component" value="Chromosome"/>
</dbReference>
<evidence type="ECO:0000256" key="1">
    <source>
        <dbReference type="ARBA" id="ARBA00006484"/>
    </source>
</evidence>
<dbReference type="PRINTS" id="PR00080">
    <property type="entry name" value="SDRFAMILY"/>
</dbReference>
<dbReference type="SUPFAM" id="SSF51735">
    <property type="entry name" value="NAD(P)-binding Rossmann-fold domains"/>
    <property type="match status" value="1"/>
</dbReference>
<evidence type="ECO:0000313" key="5">
    <source>
        <dbReference type="Proteomes" id="UP000064967"/>
    </source>
</evidence>
<evidence type="ECO:0000259" key="3">
    <source>
        <dbReference type="SMART" id="SM00822"/>
    </source>
</evidence>
<dbReference type="Gene3D" id="3.40.50.720">
    <property type="entry name" value="NAD(P)-binding Rossmann-like Domain"/>
    <property type="match status" value="1"/>
</dbReference>
<dbReference type="RefSeq" id="WP_146647906.1">
    <property type="nucleotide sequence ID" value="NZ_CP012333.1"/>
</dbReference>
<dbReference type="KEGG" id="llu:AKJ09_03317"/>
<dbReference type="PRINTS" id="PR00081">
    <property type="entry name" value="GDHRDH"/>
</dbReference>
<gene>
    <name evidence="4" type="ORF">AKJ09_03317</name>
</gene>
<dbReference type="SMART" id="SM00822">
    <property type="entry name" value="PKS_KR"/>
    <property type="match status" value="1"/>
</dbReference>
<keyword evidence="5" id="KW-1185">Reference proteome</keyword>
<protein>
    <submittedName>
        <fullName evidence="4">3-oxoacyl-[acyl-carrier protein] reductase</fullName>
    </submittedName>
</protein>
<dbReference type="Pfam" id="PF13561">
    <property type="entry name" value="adh_short_C2"/>
    <property type="match status" value="1"/>
</dbReference>
<feature type="domain" description="Ketoreductase" evidence="3">
    <location>
        <begin position="8"/>
        <end position="221"/>
    </location>
</feature>
<sequence length="250" mass="25905">MARRLEGKIALVTGGTSGIGLAAAKVFHDEGARVIVTGTNPVTVEKAKLELAGVAEVLRSDAGDSAQIKELFEHVKSTYGRLDVLFLNAGMLGYGPIAPADEATIDRVLSVNFKGPWLALSAAVPLLPRGSTVVFNTSITNEMGGPTTGAYAASKAALRSLVRVAAAELADKGVRVNAVSPGPTDTGIIGKHTATKAEATSIEEGLASRIPLRRLGRPDEVARVALFLASDESSFMTGEEVVVDGGLTRV</sequence>
<dbReference type="InterPro" id="IPR036291">
    <property type="entry name" value="NAD(P)-bd_dom_sf"/>
</dbReference>
<name>A0A0K1PSY8_9BACT</name>
<dbReference type="InterPro" id="IPR057326">
    <property type="entry name" value="KR_dom"/>
</dbReference>
<reference evidence="4 5" key="1">
    <citation type="submission" date="2015-08" db="EMBL/GenBank/DDBJ databases">
        <authorList>
            <person name="Babu N.S."/>
            <person name="Beckwith C.J."/>
            <person name="Beseler K.G."/>
            <person name="Brison A."/>
            <person name="Carone J.V."/>
            <person name="Caskin T.P."/>
            <person name="Diamond M."/>
            <person name="Durham M.E."/>
            <person name="Foxe J.M."/>
            <person name="Go M."/>
            <person name="Henderson B.A."/>
            <person name="Jones I.B."/>
            <person name="McGettigan J.A."/>
            <person name="Micheletti S.J."/>
            <person name="Nasrallah M.E."/>
            <person name="Ortiz D."/>
            <person name="Piller C.R."/>
            <person name="Privatt S.R."/>
            <person name="Schneider S.L."/>
            <person name="Sharp S."/>
            <person name="Smith T.C."/>
            <person name="Stanton J.D."/>
            <person name="Ullery H.E."/>
            <person name="Wilson R.J."/>
            <person name="Serrano M.G."/>
            <person name="Buck G."/>
            <person name="Lee V."/>
            <person name="Wang Y."/>
            <person name="Carvalho R."/>
            <person name="Voegtly L."/>
            <person name="Shi R."/>
            <person name="Duckworth R."/>
            <person name="Johnson A."/>
            <person name="Loviza R."/>
            <person name="Walstead R."/>
            <person name="Shah Z."/>
            <person name="Kiflezghi M."/>
            <person name="Wade K."/>
            <person name="Ball S.L."/>
            <person name="Bradley K.W."/>
            <person name="Asai D.J."/>
            <person name="Bowman C.A."/>
            <person name="Russell D.A."/>
            <person name="Pope W.H."/>
            <person name="Jacobs-Sera D."/>
            <person name="Hendrix R.W."/>
            <person name="Hatfull G.F."/>
        </authorList>
    </citation>
    <scope>NUCLEOTIDE SEQUENCE [LARGE SCALE GENOMIC DNA]</scope>
    <source>
        <strain evidence="4 5">DSM 27648</strain>
    </source>
</reference>
<dbReference type="FunFam" id="3.40.50.720:FF:000084">
    <property type="entry name" value="Short-chain dehydrogenase reductase"/>
    <property type="match status" value="1"/>
</dbReference>
<dbReference type="EMBL" id="CP012333">
    <property type="protein sequence ID" value="AKU96653.1"/>
    <property type="molecule type" value="Genomic_DNA"/>
</dbReference>
<dbReference type="CDD" id="cd05233">
    <property type="entry name" value="SDR_c"/>
    <property type="match status" value="1"/>
</dbReference>
<comment type="similarity">
    <text evidence="1">Belongs to the short-chain dehydrogenases/reductases (SDR) family.</text>
</comment>
<dbReference type="GO" id="GO:0016491">
    <property type="term" value="F:oxidoreductase activity"/>
    <property type="evidence" value="ECO:0007669"/>
    <property type="project" value="UniProtKB-KW"/>
</dbReference>